<evidence type="ECO:0000256" key="1">
    <source>
        <dbReference type="SAM" id="MobiDB-lite"/>
    </source>
</evidence>
<accession>A0A8S5NR24</accession>
<proteinExistence type="predicted"/>
<reference evidence="2" key="1">
    <citation type="journal article" date="2021" name="Proc. Natl. Acad. Sci. U.S.A.">
        <title>A Catalog of Tens of Thousands of Viruses from Human Metagenomes Reveals Hidden Associations with Chronic Diseases.</title>
        <authorList>
            <person name="Tisza M.J."/>
            <person name="Buck C.B."/>
        </authorList>
    </citation>
    <scope>NUCLEOTIDE SEQUENCE</scope>
    <source>
        <strain evidence="2">CtdDI2</strain>
    </source>
</reference>
<organism evidence="2">
    <name type="scientific">Podoviridae sp. ctdDI2</name>
    <dbReference type="NCBI Taxonomy" id="2826567"/>
    <lineage>
        <taxon>Viruses</taxon>
        <taxon>Duplodnaviria</taxon>
        <taxon>Heunggongvirae</taxon>
        <taxon>Uroviricota</taxon>
        <taxon>Caudoviricetes</taxon>
    </lineage>
</organism>
<feature type="compositionally biased region" description="Low complexity" evidence="1">
    <location>
        <begin position="178"/>
        <end position="199"/>
    </location>
</feature>
<sequence length="199" mass="22567">MPAIDKKESLRKLADIAEDMGFRVWFDFKQCHIHEMYGKEIAWFDLDDQNRFWIDGAFLVASRGRYFREICNILGTFVQEPGRQTRGTLYAVSNSVGPWGRIKELPDASGVEWLNSDSMRSLYTLKGAKRITRRYDLGDAKIVPVFDNDYEGAGAYADDLTKTGGENAPRVPSDNDDSSGQNNQNSPGGNNNNFFRMNF</sequence>
<evidence type="ECO:0000313" key="2">
    <source>
        <dbReference type="EMBL" id="DAD96823.1"/>
    </source>
</evidence>
<name>A0A8S5NR24_9CAUD</name>
<feature type="region of interest" description="Disordered" evidence="1">
    <location>
        <begin position="157"/>
        <end position="199"/>
    </location>
</feature>
<dbReference type="EMBL" id="BK015224">
    <property type="protein sequence ID" value="DAD96823.1"/>
    <property type="molecule type" value="Genomic_DNA"/>
</dbReference>
<protein>
    <submittedName>
        <fullName evidence="2">Uncharacterized protein</fullName>
    </submittedName>
</protein>